<dbReference type="InterPro" id="IPR019794">
    <property type="entry name" value="Peroxidases_AS"/>
</dbReference>
<evidence type="ECO:0000256" key="11">
    <source>
        <dbReference type="ARBA" id="ARBA00023004"/>
    </source>
</evidence>
<dbReference type="GO" id="GO:0042744">
    <property type="term" value="P:hydrogen peroxide catabolic process"/>
    <property type="evidence" value="ECO:0007669"/>
    <property type="project" value="UniProtKB-KW"/>
</dbReference>
<dbReference type="EMBL" id="LFYR01000338">
    <property type="protein sequence ID" value="KMZ74327.1"/>
    <property type="molecule type" value="Genomic_DNA"/>
</dbReference>
<keyword evidence="14 20" id="KW-0376">Hydrogen peroxide</keyword>
<feature type="chain" id="PRO_5005393881" description="Peroxidase" evidence="20">
    <location>
        <begin position="27"/>
        <end position="322"/>
    </location>
</feature>
<evidence type="ECO:0000256" key="6">
    <source>
        <dbReference type="ARBA" id="ARBA00022617"/>
    </source>
</evidence>
<dbReference type="PROSITE" id="PS00435">
    <property type="entry name" value="PEROXIDASE_1"/>
    <property type="match status" value="1"/>
</dbReference>
<evidence type="ECO:0000313" key="23">
    <source>
        <dbReference type="Proteomes" id="UP000036987"/>
    </source>
</evidence>
<evidence type="ECO:0000256" key="20">
    <source>
        <dbReference type="RuleBase" id="RU362060"/>
    </source>
</evidence>
<comment type="catalytic activity">
    <reaction evidence="1 20">
        <text>2 a phenolic donor + H2O2 = 2 a phenolic radical donor + 2 H2O</text>
        <dbReference type="Rhea" id="RHEA:56136"/>
        <dbReference type="ChEBI" id="CHEBI:15377"/>
        <dbReference type="ChEBI" id="CHEBI:16240"/>
        <dbReference type="ChEBI" id="CHEBI:139520"/>
        <dbReference type="ChEBI" id="CHEBI:139521"/>
        <dbReference type="EC" id="1.11.1.7"/>
    </reaction>
</comment>
<dbReference type="EC" id="1.11.1.7" evidence="4 20"/>
<dbReference type="GO" id="GO:0005576">
    <property type="term" value="C:extracellular region"/>
    <property type="evidence" value="ECO:0007669"/>
    <property type="project" value="UniProtKB-SubCell"/>
</dbReference>
<dbReference type="OMA" id="NCHVANS"/>
<evidence type="ECO:0000256" key="12">
    <source>
        <dbReference type="ARBA" id="ARBA00023157"/>
    </source>
</evidence>
<keyword evidence="9 17" id="KW-0106">Calcium</keyword>
<feature type="domain" description="Plant heme peroxidase family profile" evidence="21">
    <location>
        <begin position="27"/>
        <end position="322"/>
    </location>
</feature>
<reference evidence="23" key="1">
    <citation type="journal article" date="2016" name="Nature">
        <title>The genome of the seagrass Zostera marina reveals angiosperm adaptation to the sea.</title>
        <authorList>
            <person name="Olsen J.L."/>
            <person name="Rouze P."/>
            <person name="Verhelst B."/>
            <person name="Lin Y.-C."/>
            <person name="Bayer T."/>
            <person name="Collen J."/>
            <person name="Dattolo E."/>
            <person name="De Paoli E."/>
            <person name="Dittami S."/>
            <person name="Maumus F."/>
            <person name="Michel G."/>
            <person name="Kersting A."/>
            <person name="Lauritano C."/>
            <person name="Lohaus R."/>
            <person name="Toepel M."/>
            <person name="Tonon T."/>
            <person name="Vanneste K."/>
            <person name="Amirebrahimi M."/>
            <person name="Brakel J."/>
            <person name="Bostroem C."/>
            <person name="Chovatia M."/>
            <person name="Grimwood J."/>
            <person name="Jenkins J.W."/>
            <person name="Jueterbock A."/>
            <person name="Mraz A."/>
            <person name="Stam W.T."/>
            <person name="Tice H."/>
            <person name="Bornberg-Bauer E."/>
            <person name="Green P.J."/>
            <person name="Pearson G.A."/>
            <person name="Procaccini G."/>
            <person name="Duarte C.M."/>
            <person name="Schmutz J."/>
            <person name="Reusch T.B.H."/>
            <person name="Van de Peer Y."/>
        </authorList>
    </citation>
    <scope>NUCLEOTIDE SEQUENCE [LARGE SCALE GENOMIC DNA]</scope>
    <source>
        <strain evidence="23">cv. Finnish</strain>
    </source>
</reference>
<dbReference type="PRINTS" id="PR00461">
    <property type="entry name" value="PLPEROXIDASE"/>
</dbReference>
<feature type="disulfide bond" evidence="19">
    <location>
        <begin position="37"/>
        <end position="117"/>
    </location>
</feature>
<feature type="binding site" evidence="17">
    <location>
        <position position="250"/>
    </location>
    <ligand>
        <name>Ca(2+)</name>
        <dbReference type="ChEBI" id="CHEBI:29108"/>
        <label>2</label>
    </ligand>
</feature>
<gene>
    <name evidence="22" type="ORF">ZOSMA_12G00110</name>
</gene>
<evidence type="ECO:0000256" key="3">
    <source>
        <dbReference type="ARBA" id="ARBA00006873"/>
    </source>
</evidence>
<feature type="binding site" evidence="17">
    <location>
        <position position="242"/>
    </location>
    <ligand>
        <name>Ca(2+)</name>
        <dbReference type="ChEBI" id="CHEBI:29108"/>
        <label>2</label>
    </ligand>
</feature>
<comment type="similarity">
    <text evidence="20">Belongs to the peroxidase family. Classical plant (class III) peroxidase subfamily.</text>
</comment>
<feature type="binding site" description="axial binding residue" evidence="17">
    <location>
        <position position="195"/>
    </location>
    <ligand>
        <name>heme b</name>
        <dbReference type="ChEBI" id="CHEBI:60344"/>
    </ligand>
    <ligandPart>
        <name>Fe</name>
        <dbReference type="ChEBI" id="CHEBI:18248"/>
    </ligandPart>
</feature>
<evidence type="ECO:0000256" key="19">
    <source>
        <dbReference type="PIRSR" id="PIRSR600823-5"/>
    </source>
</evidence>
<feature type="binding site" evidence="17">
    <location>
        <position position="74"/>
    </location>
    <ligand>
        <name>Ca(2+)</name>
        <dbReference type="ChEBI" id="CHEBI:29108"/>
        <label>1</label>
    </ligand>
</feature>
<feature type="disulfide bond" evidence="19">
    <location>
        <begin position="123"/>
        <end position="318"/>
    </location>
</feature>
<feature type="disulfide bond" evidence="19">
    <location>
        <begin position="202"/>
        <end position="227"/>
    </location>
</feature>
<evidence type="ECO:0000256" key="14">
    <source>
        <dbReference type="ARBA" id="ARBA00023324"/>
    </source>
</evidence>
<dbReference type="FunFam" id="1.10.520.10:FF:000009">
    <property type="entry name" value="Peroxidase"/>
    <property type="match status" value="1"/>
</dbReference>
<comment type="subcellular location">
    <subcellularLocation>
        <location evidence="2 20">Secreted</location>
    </subcellularLocation>
</comment>
<evidence type="ECO:0000256" key="16">
    <source>
        <dbReference type="PIRSR" id="PIRSR600823-2"/>
    </source>
</evidence>
<keyword evidence="6 20" id="KW-0349">Heme</keyword>
<keyword evidence="8 20" id="KW-0732">Signal</keyword>
<dbReference type="PRINTS" id="PR00458">
    <property type="entry name" value="PEROXIDASE"/>
</dbReference>
<comment type="caution">
    <text evidence="22">The sequence shown here is derived from an EMBL/GenBank/DDBJ whole genome shotgun (WGS) entry which is preliminary data.</text>
</comment>
<feature type="active site" description="Proton acceptor" evidence="15">
    <location>
        <position position="68"/>
    </location>
</feature>
<comment type="cofactor">
    <cofactor evidence="17 20">
        <name>Ca(2+)</name>
        <dbReference type="ChEBI" id="CHEBI:29108"/>
    </cofactor>
    <text evidence="17 20">Binds 2 calcium ions per subunit.</text>
</comment>
<evidence type="ECO:0000256" key="1">
    <source>
        <dbReference type="ARBA" id="ARBA00000189"/>
    </source>
</evidence>
<feature type="site" description="Transition state stabilizer" evidence="18">
    <location>
        <position position="64"/>
    </location>
</feature>
<keyword evidence="10 20" id="KW-0560">Oxidoreductase</keyword>
<dbReference type="AlphaFoldDB" id="A0A0K9Q1C9"/>
<feature type="binding site" evidence="17">
    <location>
        <position position="78"/>
    </location>
    <ligand>
        <name>Ca(2+)</name>
        <dbReference type="ChEBI" id="CHEBI:29108"/>
        <label>1</label>
    </ligand>
</feature>
<dbReference type="CDD" id="cd00693">
    <property type="entry name" value="secretory_peroxidase"/>
    <property type="match status" value="1"/>
</dbReference>
<feature type="binding site" evidence="17">
    <location>
        <position position="245"/>
    </location>
    <ligand>
        <name>Ca(2+)</name>
        <dbReference type="ChEBI" id="CHEBI:29108"/>
        <label>2</label>
    </ligand>
</feature>
<keyword evidence="12 19" id="KW-1015">Disulfide bond</keyword>
<dbReference type="PROSITE" id="PS00436">
    <property type="entry name" value="PEROXIDASE_2"/>
    <property type="match status" value="1"/>
</dbReference>
<dbReference type="PANTHER" id="PTHR31388:SF5">
    <property type="entry name" value="PEROXIDASE"/>
    <property type="match status" value="1"/>
</dbReference>
<evidence type="ECO:0000313" key="22">
    <source>
        <dbReference type="EMBL" id="KMZ74327.1"/>
    </source>
</evidence>
<feature type="binding site" evidence="17">
    <location>
        <position position="196"/>
    </location>
    <ligand>
        <name>Ca(2+)</name>
        <dbReference type="ChEBI" id="CHEBI:29108"/>
        <label>2</label>
    </ligand>
</feature>
<evidence type="ECO:0000256" key="7">
    <source>
        <dbReference type="ARBA" id="ARBA00022723"/>
    </source>
</evidence>
<evidence type="ECO:0000256" key="5">
    <source>
        <dbReference type="ARBA" id="ARBA00022559"/>
    </source>
</evidence>
<dbReference type="Pfam" id="PF00141">
    <property type="entry name" value="peroxidase"/>
    <property type="match status" value="1"/>
</dbReference>
<accession>A0A0K9Q1C9</accession>
<organism evidence="22 23">
    <name type="scientific">Zostera marina</name>
    <name type="common">Eelgrass</name>
    <dbReference type="NCBI Taxonomy" id="29655"/>
    <lineage>
        <taxon>Eukaryota</taxon>
        <taxon>Viridiplantae</taxon>
        <taxon>Streptophyta</taxon>
        <taxon>Embryophyta</taxon>
        <taxon>Tracheophyta</taxon>
        <taxon>Spermatophyta</taxon>
        <taxon>Magnoliopsida</taxon>
        <taxon>Liliopsida</taxon>
        <taxon>Zosteraceae</taxon>
        <taxon>Zostera</taxon>
    </lineage>
</organism>
<evidence type="ECO:0000256" key="17">
    <source>
        <dbReference type="PIRSR" id="PIRSR600823-3"/>
    </source>
</evidence>
<evidence type="ECO:0000256" key="18">
    <source>
        <dbReference type="PIRSR" id="PIRSR600823-4"/>
    </source>
</evidence>
<keyword evidence="23" id="KW-1185">Reference proteome</keyword>
<proteinExistence type="inferred from homology"/>
<dbReference type="InterPro" id="IPR002016">
    <property type="entry name" value="Haem_peroxidase"/>
</dbReference>
<feature type="binding site" evidence="17">
    <location>
        <position position="90"/>
    </location>
    <ligand>
        <name>Ca(2+)</name>
        <dbReference type="ChEBI" id="CHEBI:29108"/>
        <label>1</label>
    </ligand>
</feature>
<feature type="signal peptide" evidence="20">
    <location>
        <begin position="1"/>
        <end position="26"/>
    </location>
</feature>
<dbReference type="InterPro" id="IPR019793">
    <property type="entry name" value="Peroxidases_heam-ligand_BS"/>
</dbReference>
<dbReference type="GO" id="GO:0004601">
    <property type="term" value="F:peroxidase activity"/>
    <property type="evidence" value="ECO:0000318"/>
    <property type="project" value="GO_Central"/>
</dbReference>
<comment type="function">
    <text evidence="20">Removal of H(2)O(2), oxidation of toxic reductants, biosynthesis and degradation of lignin, suberization, auxin catabolism, response to environmental stresses such as wounding, pathogen attack and oxidative stress.</text>
</comment>
<dbReference type="GO" id="GO:0006979">
    <property type="term" value="P:response to oxidative stress"/>
    <property type="evidence" value="ECO:0007669"/>
    <property type="project" value="UniProtKB-UniRule"/>
</dbReference>
<evidence type="ECO:0000256" key="2">
    <source>
        <dbReference type="ARBA" id="ARBA00004613"/>
    </source>
</evidence>
<comment type="cofactor">
    <cofactor evidence="17 20">
        <name>heme b</name>
        <dbReference type="ChEBI" id="CHEBI:60344"/>
    </cofactor>
    <text evidence="17 20">Binds 1 heme b (iron(II)-protoporphyrin IX) group per subunit.</text>
</comment>
<feature type="binding site" evidence="16">
    <location>
        <position position="165"/>
    </location>
    <ligand>
        <name>substrate</name>
    </ligand>
</feature>
<feature type="binding site" evidence="17">
    <location>
        <position position="69"/>
    </location>
    <ligand>
        <name>Ca(2+)</name>
        <dbReference type="ChEBI" id="CHEBI:29108"/>
        <label>1</label>
    </ligand>
</feature>
<dbReference type="InterPro" id="IPR010255">
    <property type="entry name" value="Haem_peroxidase_sf"/>
</dbReference>
<keyword evidence="13" id="KW-0325">Glycoprotein</keyword>
<dbReference type="Gene3D" id="1.10.420.10">
    <property type="entry name" value="Peroxidase, domain 2"/>
    <property type="match status" value="1"/>
</dbReference>
<dbReference type="InterPro" id="IPR000823">
    <property type="entry name" value="Peroxidase_pln"/>
</dbReference>
<evidence type="ECO:0000256" key="4">
    <source>
        <dbReference type="ARBA" id="ARBA00012313"/>
    </source>
</evidence>
<keyword evidence="7 17" id="KW-0479">Metal-binding</keyword>
<sequence>MAFSPLFHGLAFFLAALLLASTAADAQLCPNLYKKSCPQLEHIVRDIVKNAVAEETRMAAKLLRLHFHDCFVNGCGASITLDRTPTMDSEKDSPPNLNSVFGFEVIDDIKKQLEAACPGVVSCADILALSALYAVEEVGGPSWSLSFGRKDVLMANNSLTLEVLPNPNSSVLELIENFARQNLNARDMTALSGGHTIGAARCLTFRPRIYNTTSIDSCFAATRQETCPRNLGDGDDNLAPLDDKTPGLFDNQYYKNLVVQRGLLPSDQVLFDNGSQDALVTLYATNQSAFFHDFATAMTKMSNIHPSRGTKGEIRTNCRRIN</sequence>
<dbReference type="STRING" id="29655.A0A0K9Q1C9"/>
<feature type="disulfide bond" evidence="19">
    <location>
        <begin position="70"/>
        <end position="75"/>
    </location>
</feature>
<dbReference type="SUPFAM" id="SSF48113">
    <property type="entry name" value="Heme-dependent peroxidases"/>
    <property type="match status" value="1"/>
</dbReference>
<dbReference type="FunFam" id="1.10.420.10:FF:000006">
    <property type="entry name" value="Peroxidase"/>
    <property type="match status" value="1"/>
</dbReference>
<dbReference type="GO" id="GO:0009505">
    <property type="term" value="C:plant-type cell wall"/>
    <property type="evidence" value="ECO:0000318"/>
    <property type="project" value="GO_Central"/>
</dbReference>
<evidence type="ECO:0000259" key="21">
    <source>
        <dbReference type="PROSITE" id="PS50873"/>
    </source>
</evidence>
<keyword evidence="5 20" id="KW-0575">Peroxidase</keyword>
<dbReference type="PANTHER" id="PTHR31388">
    <property type="entry name" value="PEROXIDASE 72-RELATED"/>
    <property type="match status" value="1"/>
</dbReference>
<evidence type="ECO:0000256" key="9">
    <source>
        <dbReference type="ARBA" id="ARBA00022837"/>
    </source>
</evidence>
<evidence type="ECO:0000256" key="15">
    <source>
        <dbReference type="PIRSR" id="PIRSR600823-1"/>
    </source>
</evidence>
<dbReference type="Proteomes" id="UP000036987">
    <property type="component" value="Unassembled WGS sequence"/>
</dbReference>
<comment type="similarity">
    <text evidence="3">Belongs to the peroxidase family. Ascorbate peroxidase subfamily.</text>
</comment>
<feature type="binding site" evidence="17">
    <location>
        <position position="72"/>
    </location>
    <ligand>
        <name>Ca(2+)</name>
        <dbReference type="ChEBI" id="CHEBI:29108"/>
        <label>1</label>
    </ligand>
</feature>
<dbReference type="InterPro" id="IPR033905">
    <property type="entry name" value="Secretory_peroxidase"/>
</dbReference>
<dbReference type="GO" id="GO:0140825">
    <property type="term" value="F:lactoperoxidase activity"/>
    <property type="evidence" value="ECO:0007669"/>
    <property type="project" value="UniProtKB-EC"/>
</dbReference>
<evidence type="ECO:0000256" key="8">
    <source>
        <dbReference type="ARBA" id="ARBA00022729"/>
    </source>
</evidence>
<dbReference type="PROSITE" id="PS50873">
    <property type="entry name" value="PEROXIDASE_4"/>
    <property type="match status" value="1"/>
</dbReference>
<dbReference type="GO" id="GO:0046872">
    <property type="term" value="F:metal ion binding"/>
    <property type="evidence" value="ECO:0007669"/>
    <property type="project" value="UniProtKB-UniRule"/>
</dbReference>
<dbReference type="GO" id="GO:0020037">
    <property type="term" value="F:heme binding"/>
    <property type="evidence" value="ECO:0007669"/>
    <property type="project" value="UniProtKB-UniRule"/>
</dbReference>
<evidence type="ECO:0000256" key="13">
    <source>
        <dbReference type="ARBA" id="ARBA00023180"/>
    </source>
</evidence>
<protein>
    <recommendedName>
        <fullName evidence="4 20">Peroxidase</fullName>
        <ecNumber evidence="4 20">1.11.1.7</ecNumber>
    </recommendedName>
</protein>
<keyword evidence="11 17" id="KW-0408">Iron</keyword>
<evidence type="ECO:0000256" key="10">
    <source>
        <dbReference type="ARBA" id="ARBA00023002"/>
    </source>
</evidence>
<name>A0A0K9Q1C9_ZOSMR</name>
<keyword evidence="20" id="KW-0964">Secreted</keyword>
<dbReference type="Gene3D" id="1.10.520.10">
    <property type="match status" value="1"/>
</dbReference>
<dbReference type="OrthoDB" id="2113341at2759"/>